<proteinExistence type="predicted"/>
<protein>
    <submittedName>
        <fullName evidence="1">Uncharacterized protein</fullName>
    </submittedName>
</protein>
<comment type="caution">
    <text evidence="1">The sequence shown here is derived from an EMBL/GenBank/DDBJ whole genome shotgun (WGS) entry which is preliminary data.</text>
</comment>
<organism evidence="1">
    <name type="scientific">marine sediment metagenome</name>
    <dbReference type="NCBI Taxonomy" id="412755"/>
    <lineage>
        <taxon>unclassified sequences</taxon>
        <taxon>metagenomes</taxon>
        <taxon>ecological metagenomes</taxon>
    </lineage>
</organism>
<gene>
    <name evidence="1" type="ORF">S12H4_13604</name>
</gene>
<evidence type="ECO:0000313" key="1">
    <source>
        <dbReference type="EMBL" id="GAI76431.1"/>
    </source>
</evidence>
<sequence length="183" mass="21110">MGQIKMEELPLLFGIENWGEFGQIRYTETIAAGATTRIALTPPAGKWWVIFKYRFGDLTADVLKFRFNNIRNYFEQWITIGIELLDQTIYPKPYLVVSGGGGEIIVENTDDESQDFEIVLDFYIIDNELKGRIRELIMQYREDFRKLVTQLAYKTPEIVKAKKVYGEGVVKEGTYGKPYTDGV</sequence>
<dbReference type="AlphaFoldDB" id="X1SBE1"/>
<name>X1SBE1_9ZZZZ</name>
<accession>X1SBE1</accession>
<reference evidence="1" key="1">
    <citation type="journal article" date="2014" name="Front. Microbiol.">
        <title>High frequency of phylogenetically diverse reductive dehalogenase-homologous genes in deep subseafloor sedimentary metagenomes.</title>
        <authorList>
            <person name="Kawai M."/>
            <person name="Futagami T."/>
            <person name="Toyoda A."/>
            <person name="Takaki Y."/>
            <person name="Nishi S."/>
            <person name="Hori S."/>
            <person name="Arai W."/>
            <person name="Tsubouchi T."/>
            <person name="Morono Y."/>
            <person name="Uchiyama I."/>
            <person name="Ito T."/>
            <person name="Fujiyama A."/>
            <person name="Inagaki F."/>
            <person name="Takami H."/>
        </authorList>
    </citation>
    <scope>NUCLEOTIDE SEQUENCE</scope>
    <source>
        <strain evidence="1">Expedition CK06-06</strain>
    </source>
</reference>
<dbReference type="EMBL" id="BARW01006480">
    <property type="protein sequence ID" value="GAI76431.1"/>
    <property type="molecule type" value="Genomic_DNA"/>
</dbReference>